<comment type="caution">
    <text evidence="4">The sequence shown here is derived from an EMBL/GenBank/DDBJ whole genome shotgun (WGS) entry which is preliminary data.</text>
</comment>
<feature type="chain" id="PRO_5023917240" description="Transmembrane protein" evidence="3">
    <location>
        <begin position="25"/>
        <end position="551"/>
    </location>
</feature>
<feature type="compositionally biased region" description="Polar residues" evidence="1">
    <location>
        <begin position="512"/>
        <end position="521"/>
    </location>
</feature>
<dbReference type="AlphaFoldDB" id="A0A5J5EYA4"/>
<dbReference type="InParanoid" id="A0A5J5EYA4"/>
<feature type="signal peptide" evidence="3">
    <location>
        <begin position="1"/>
        <end position="24"/>
    </location>
</feature>
<evidence type="ECO:0000313" key="4">
    <source>
        <dbReference type="EMBL" id="KAA8907456.1"/>
    </source>
</evidence>
<feature type="compositionally biased region" description="Basic and acidic residues" evidence="1">
    <location>
        <begin position="115"/>
        <end position="124"/>
    </location>
</feature>
<organism evidence="4 5">
    <name type="scientific">Sphaerosporella brunnea</name>
    <dbReference type="NCBI Taxonomy" id="1250544"/>
    <lineage>
        <taxon>Eukaryota</taxon>
        <taxon>Fungi</taxon>
        <taxon>Dikarya</taxon>
        <taxon>Ascomycota</taxon>
        <taxon>Pezizomycotina</taxon>
        <taxon>Pezizomycetes</taxon>
        <taxon>Pezizales</taxon>
        <taxon>Pyronemataceae</taxon>
        <taxon>Sphaerosporella</taxon>
    </lineage>
</organism>
<feature type="transmembrane region" description="Helical" evidence="2">
    <location>
        <begin position="215"/>
        <end position="238"/>
    </location>
</feature>
<reference evidence="4 5" key="1">
    <citation type="submission" date="2019-09" db="EMBL/GenBank/DDBJ databases">
        <title>Draft genome of the ectomycorrhizal ascomycete Sphaerosporella brunnea.</title>
        <authorList>
            <consortium name="DOE Joint Genome Institute"/>
            <person name="Benucci G.M."/>
            <person name="Marozzi G."/>
            <person name="Antonielli L."/>
            <person name="Sanchez S."/>
            <person name="Marco P."/>
            <person name="Wang X."/>
            <person name="Falini L.B."/>
            <person name="Barry K."/>
            <person name="Haridas S."/>
            <person name="Lipzen A."/>
            <person name="Labutti K."/>
            <person name="Grigoriev I.V."/>
            <person name="Murat C."/>
            <person name="Martin F."/>
            <person name="Albertini E."/>
            <person name="Donnini D."/>
            <person name="Bonito G."/>
        </authorList>
    </citation>
    <scope>NUCLEOTIDE SEQUENCE [LARGE SCALE GENOMIC DNA]</scope>
    <source>
        <strain evidence="4 5">Sb_GMNB300</strain>
    </source>
</reference>
<feature type="region of interest" description="Disordered" evidence="1">
    <location>
        <begin position="107"/>
        <end position="132"/>
    </location>
</feature>
<evidence type="ECO:0000313" key="5">
    <source>
        <dbReference type="Proteomes" id="UP000326924"/>
    </source>
</evidence>
<keyword evidence="5" id="KW-1185">Reference proteome</keyword>
<dbReference type="EMBL" id="VXIS01000079">
    <property type="protein sequence ID" value="KAA8907456.1"/>
    <property type="molecule type" value="Genomic_DNA"/>
</dbReference>
<keyword evidence="2" id="KW-0472">Membrane</keyword>
<evidence type="ECO:0000256" key="3">
    <source>
        <dbReference type="SAM" id="SignalP"/>
    </source>
</evidence>
<protein>
    <recommendedName>
        <fullName evidence="6">Transmembrane protein</fullName>
    </recommendedName>
</protein>
<keyword evidence="2" id="KW-0812">Transmembrane</keyword>
<evidence type="ECO:0008006" key="6">
    <source>
        <dbReference type="Google" id="ProtNLM"/>
    </source>
</evidence>
<evidence type="ECO:0000256" key="2">
    <source>
        <dbReference type="SAM" id="Phobius"/>
    </source>
</evidence>
<keyword evidence="2" id="KW-1133">Transmembrane helix</keyword>
<gene>
    <name evidence="4" type="ORF">FN846DRAFT_889865</name>
</gene>
<dbReference type="Proteomes" id="UP000326924">
    <property type="component" value="Unassembled WGS sequence"/>
</dbReference>
<feature type="region of interest" description="Disordered" evidence="1">
    <location>
        <begin position="376"/>
        <end position="415"/>
    </location>
</feature>
<sequence length="551" mass="58896">MTRSKRRALLLALVGLCNPFASSAIAIPMATTSPSALARLEPRAPEPLETQTLQLVYWTSYTTVTVSTALILERTSTQVITTTGIPVRSRTGSLTTPIRTHTMTITTTAGPTLNPHKEQEKRQEASGANATDSTITTVVSTGVKLTRTETKYTSTATIYITTTTRFTTVPPTATFPEPKGLWTQITWVTMTATVQPTISKVEVESEMSRSLDIKVVAGSTVGVLSVVVAATWGACFYMQRRSDARRAQKAKGASFQGSAYSRVASGPGDLGEGGLGIRTPETPGLMGTGVKMPPPGVGNFHQLPQTPATPGFGQFSPVPLDSDSVPPIPPHLNAPGVQIIPPSSTASLRTSASPTTSAYFENSGTLPAIAGRNRMYTHLSPPIPTSEFPQTPGPASKPSSHERSGSLSGNIMPPPLREYRAVSDVSSTSTMVHGDFSTVGSVSRQGRGHQGDYDEEERPLISPMSPPSRIATWGKFGDPVIRKSIGESPSKKGNVPSTSSLKDSAPSLPPITRSTTPQQEWLVQKAPEEEEKVEPKKKLEPQDQLSQSYYW</sequence>
<evidence type="ECO:0000256" key="1">
    <source>
        <dbReference type="SAM" id="MobiDB-lite"/>
    </source>
</evidence>
<proteinExistence type="predicted"/>
<feature type="region of interest" description="Disordered" evidence="1">
    <location>
        <begin position="432"/>
        <end position="551"/>
    </location>
</feature>
<name>A0A5J5EYA4_9PEZI</name>
<accession>A0A5J5EYA4</accession>
<keyword evidence="3" id="KW-0732">Signal</keyword>